<name>A0A1L8RIY0_9ENTE</name>
<dbReference type="Pfam" id="PF00582">
    <property type="entry name" value="Usp"/>
    <property type="match status" value="1"/>
</dbReference>
<dbReference type="PIRSF" id="PIRSF006276">
    <property type="entry name" value="UspA"/>
    <property type="match status" value="1"/>
</dbReference>
<protein>
    <recommendedName>
        <fullName evidence="2">Universal stress protein</fullName>
    </recommendedName>
</protein>
<dbReference type="InterPro" id="IPR014729">
    <property type="entry name" value="Rossmann-like_a/b/a_fold"/>
</dbReference>
<evidence type="ECO:0000256" key="1">
    <source>
        <dbReference type="ARBA" id="ARBA00008791"/>
    </source>
</evidence>
<feature type="domain" description="UspA" evidence="3">
    <location>
        <begin position="4"/>
        <end position="144"/>
    </location>
</feature>
<keyword evidence="5" id="KW-1185">Reference proteome</keyword>
<proteinExistence type="inferred from homology"/>
<dbReference type="GO" id="GO:0005737">
    <property type="term" value="C:cytoplasm"/>
    <property type="evidence" value="ECO:0007669"/>
    <property type="project" value="UniProtKB-SubCell"/>
</dbReference>
<keyword evidence="2" id="KW-0963">Cytoplasm</keyword>
<dbReference type="Proteomes" id="UP000181884">
    <property type="component" value="Unassembled WGS sequence"/>
</dbReference>
<dbReference type="PRINTS" id="PR01438">
    <property type="entry name" value="UNVRSLSTRESS"/>
</dbReference>
<evidence type="ECO:0000259" key="3">
    <source>
        <dbReference type="Pfam" id="PF00582"/>
    </source>
</evidence>
<dbReference type="STRING" id="214095.RU97_GL001290"/>
<dbReference type="PANTHER" id="PTHR46268:SF6">
    <property type="entry name" value="UNIVERSAL STRESS PROTEIN UP12"/>
    <property type="match status" value="1"/>
</dbReference>
<dbReference type="SUPFAM" id="SSF52402">
    <property type="entry name" value="Adenine nucleotide alpha hydrolases-like"/>
    <property type="match status" value="1"/>
</dbReference>
<dbReference type="Gene3D" id="3.40.50.620">
    <property type="entry name" value="HUPs"/>
    <property type="match status" value="1"/>
</dbReference>
<dbReference type="PANTHER" id="PTHR46268">
    <property type="entry name" value="STRESS RESPONSE PROTEIN NHAX"/>
    <property type="match status" value="1"/>
</dbReference>
<evidence type="ECO:0000313" key="5">
    <source>
        <dbReference type="Proteomes" id="UP000181884"/>
    </source>
</evidence>
<evidence type="ECO:0000313" key="4">
    <source>
        <dbReference type="EMBL" id="OJG19719.1"/>
    </source>
</evidence>
<sequence length="144" mass="15745">MLREYKNILVAVDSSKNSEVAFNEAMRIAKENNGSLYIACIVNEIEVTYSSFAPSKILQQEKEAIEVELLKKVHDADEFGIAEITPIVEIGDPKHVISTVIPEQHAIDLIVIGATGKGALQRAKVGTTTSYVVEHAPCNVLVVR</sequence>
<dbReference type="CDD" id="cd00293">
    <property type="entry name" value="USP-like"/>
    <property type="match status" value="1"/>
</dbReference>
<reference evidence="4 5" key="1">
    <citation type="submission" date="2014-12" db="EMBL/GenBank/DDBJ databases">
        <title>Draft genome sequences of 29 type strains of Enterococci.</title>
        <authorList>
            <person name="Zhong Z."/>
            <person name="Sun Z."/>
            <person name="Liu W."/>
            <person name="Zhang W."/>
            <person name="Zhang H."/>
        </authorList>
    </citation>
    <scope>NUCLEOTIDE SEQUENCE [LARGE SCALE GENOMIC DNA]</scope>
    <source>
        <strain evidence="4 5">DSM 17029</strain>
    </source>
</reference>
<accession>A0A1L8RIY0</accession>
<dbReference type="RefSeq" id="WP_067390813.1">
    <property type="nucleotide sequence ID" value="NZ_JXKH01000002.1"/>
</dbReference>
<dbReference type="InterPro" id="IPR006015">
    <property type="entry name" value="Universal_stress_UspA"/>
</dbReference>
<dbReference type="AlphaFoldDB" id="A0A1L8RIY0"/>
<comment type="similarity">
    <text evidence="1 2">Belongs to the universal stress protein A family.</text>
</comment>
<gene>
    <name evidence="4" type="ORF">RU97_GL001290</name>
</gene>
<comment type="caution">
    <text evidence="4">The sequence shown here is derived from an EMBL/GenBank/DDBJ whole genome shotgun (WGS) entry which is preliminary data.</text>
</comment>
<dbReference type="EMBL" id="JXKH01000002">
    <property type="protein sequence ID" value="OJG19719.1"/>
    <property type="molecule type" value="Genomic_DNA"/>
</dbReference>
<organism evidence="4 5">
    <name type="scientific">Enterococcus canis</name>
    <dbReference type="NCBI Taxonomy" id="214095"/>
    <lineage>
        <taxon>Bacteria</taxon>
        <taxon>Bacillati</taxon>
        <taxon>Bacillota</taxon>
        <taxon>Bacilli</taxon>
        <taxon>Lactobacillales</taxon>
        <taxon>Enterococcaceae</taxon>
        <taxon>Enterococcus</taxon>
    </lineage>
</organism>
<evidence type="ECO:0000256" key="2">
    <source>
        <dbReference type="PIRNR" id="PIRNR006276"/>
    </source>
</evidence>
<comment type="subcellular location">
    <subcellularLocation>
        <location evidence="2">Cytoplasm</location>
    </subcellularLocation>
</comment>
<dbReference type="InterPro" id="IPR006016">
    <property type="entry name" value="UspA"/>
</dbReference>